<dbReference type="PANTHER" id="PTHR31739">
    <property type="entry name" value="ENT-COPALYL DIPHOSPHATE SYNTHASE, CHLOROPLASTIC"/>
    <property type="match status" value="1"/>
</dbReference>
<keyword evidence="4" id="KW-0460">Magnesium</keyword>
<dbReference type="SFLD" id="SFLDG01019">
    <property type="entry name" value="Terpene_Cyclase_Like_1_C_Termi"/>
    <property type="match status" value="1"/>
</dbReference>
<dbReference type="PANTHER" id="PTHR31739:SF25">
    <property type="entry name" value="(E,E)-GERANYLLINALOOL SYNTHASE"/>
    <property type="match status" value="1"/>
</dbReference>
<evidence type="ECO:0000313" key="12">
    <source>
        <dbReference type="Proteomes" id="UP001234787"/>
    </source>
</evidence>
<name>A0AAD3NP96_CRYJA</name>
<comment type="cofactor">
    <cofactor evidence="2">
        <name>Mg(2+)</name>
        <dbReference type="ChEBI" id="CHEBI:18420"/>
    </cofactor>
</comment>
<evidence type="ECO:0000313" key="9">
    <source>
        <dbReference type="EMBL" id="GLJ59435.1"/>
    </source>
</evidence>
<organism evidence="9 12">
    <name type="scientific">Cryptomeria japonica</name>
    <name type="common">Japanese cedar</name>
    <name type="synonym">Cupressus japonica</name>
    <dbReference type="NCBI Taxonomy" id="3369"/>
    <lineage>
        <taxon>Eukaryota</taxon>
        <taxon>Viridiplantae</taxon>
        <taxon>Streptophyta</taxon>
        <taxon>Embryophyta</taxon>
        <taxon>Tracheophyta</taxon>
        <taxon>Spermatophyta</taxon>
        <taxon>Pinopsida</taxon>
        <taxon>Pinidae</taxon>
        <taxon>Conifers II</taxon>
        <taxon>Cupressales</taxon>
        <taxon>Cupressaceae</taxon>
        <taxon>Cryptomeria</taxon>
    </lineage>
</organism>
<sequence>MAAVATCQISENEKLVDRSCQISENDGQSVDRRMGKYHANVWHDDFLQSLSSPYGEASYRERVESLIEQIKENAFNPLLGDGEICPSSSDLLQRFFIVDAVQRLGIHRYFEKEIKVLLDYTYKYWNVNGISWGTQNSTADLRSTALGFRILRLNGYHVSPEVFRNFQDENGQFVLTRPVEEGDNELRSVLSLYQAAEICFPGETILREAKSFASRYLQQTLGQSHEKSQLLTEVDYFLKFSWRSRNPRWEAWSSIQIFRQDVDSWMSMEGVYKIPNEICQTILEAAILDFNIIQAQHQIELKIISKWWTEASVNKLNFFRHRHVEYYLAYACGLYEHEFSLTRVGYAKLGTIITVIDDIFDTYGTYDELIHFKEAVINWDMSMMDRFPKFMQICLQFTHETYMELADEAEKIHGPRARKWMQEYWTNLILAEFKDAEWIATDYRPTLDEYLKNALDSSTVPVVTLFPMLLINTSLPDDILERIKKIELDVMLGCRLIDDCKDFQEQLENGENASWLDCYIRDNPGTTMEQALEHASILTELHMEELTKDFLFYEKDIPTCCKKVYFDCMYRWVAFLWRDIDGFSTSFKGTKDDIMKLLINPIPLISDKRNM</sequence>
<dbReference type="SUPFAM" id="SSF48576">
    <property type="entry name" value="Terpenoid synthases"/>
    <property type="match status" value="1"/>
</dbReference>
<reference evidence="9" key="1">
    <citation type="submission" date="2022-12" db="EMBL/GenBank/DDBJ databases">
        <title>Chromosome-Level Genome Assembly of Japanese Cedar (Cryptomeriajaponica D. Don).</title>
        <authorList>
            <person name="Fujino T."/>
            <person name="Yamaguchi K."/>
            <person name="Yokoyama T."/>
            <person name="Hamanaka T."/>
            <person name="Harazono Y."/>
            <person name="Kamada H."/>
            <person name="Kobayashi W."/>
            <person name="Ujino-Ihara T."/>
            <person name="Uchiyama K."/>
            <person name="Matsumoto A."/>
            <person name="Izuno A."/>
            <person name="Tsumura Y."/>
            <person name="Toyoda A."/>
            <person name="Shigenobu S."/>
            <person name="Moriguchi Y."/>
            <person name="Ueno S."/>
            <person name="Kasahara M."/>
        </authorList>
    </citation>
    <scope>NUCLEOTIDE SEQUENCE</scope>
</reference>
<dbReference type="Pfam" id="PF01397">
    <property type="entry name" value="Terpene_synth"/>
    <property type="match status" value="1"/>
</dbReference>
<gene>
    <name evidence="9" type="ORF">SUGI_1508490</name>
    <name evidence="10" type="ORF">SUGI_1508540</name>
    <name evidence="11" type="ORF">SUGI_1508570</name>
</gene>
<dbReference type="EMBL" id="BSEH01000929">
    <property type="protein sequence ID" value="GLJ59438.1"/>
    <property type="molecule type" value="Genomic_DNA"/>
</dbReference>
<dbReference type="InterPro" id="IPR044814">
    <property type="entry name" value="Terpene_cyclase_plant_C1"/>
</dbReference>
<evidence type="ECO:0000256" key="2">
    <source>
        <dbReference type="ARBA" id="ARBA00001946"/>
    </source>
</evidence>
<dbReference type="SFLD" id="SFLDS00005">
    <property type="entry name" value="Isoprenoid_Synthase_Type_I"/>
    <property type="match status" value="1"/>
</dbReference>
<accession>A0AAD3NP96</accession>
<dbReference type="GO" id="GO:0010333">
    <property type="term" value="F:terpene synthase activity"/>
    <property type="evidence" value="ECO:0007669"/>
    <property type="project" value="InterPro"/>
</dbReference>
<dbReference type="InterPro" id="IPR005630">
    <property type="entry name" value="Terpene_synthase_metal-bd"/>
</dbReference>
<evidence type="ECO:0000313" key="10">
    <source>
        <dbReference type="EMBL" id="GLJ59438.1"/>
    </source>
</evidence>
<comment type="cofactor">
    <cofactor evidence="1">
        <name>Mn(2+)</name>
        <dbReference type="ChEBI" id="CHEBI:29035"/>
    </cofactor>
</comment>
<dbReference type="InterPro" id="IPR036965">
    <property type="entry name" value="Terpene_synth_N_sf"/>
</dbReference>
<dbReference type="Pfam" id="PF03936">
    <property type="entry name" value="Terpene_synth_C"/>
    <property type="match status" value="1"/>
</dbReference>
<keyword evidence="12" id="KW-1185">Reference proteome</keyword>
<keyword evidence="3" id="KW-0479">Metal-binding</keyword>
<evidence type="ECO:0000313" key="11">
    <source>
        <dbReference type="EMBL" id="GLJ59439.1"/>
    </source>
</evidence>
<proteinExistence type="inferred from homology"/>
<comment type="caution">
    <text evidence="9">The sequence shown here is derived from an EMBL/GenBank/DDBJ whole genome shotgun (WGS) entry which is preliminary data.</text>
</comment>
<dbReference type="SUPFAM" id="SSF48239">
    <property type="entry name" value="Terpenoid cyclases/Protein prenyltransferases"/>
    <property type="match status" value="1"/>
</dbReference>
<evidence type="ECO:0000256" key="6">
    <source>
        <dbReference type="ARBA" id="ARBA00038405"/>
    </source>
</evidence>
<evidence type="ECO:0000259" key="8">
    <source>
        <dbReference type="Pfam" id="PF03936"/>
    </source>
</evidence>
<evidence type="ECO:0000256" key="1">
    <source>
        <dbReference type="ARBA" id="ARBA00001936"/>
    </source>
</evidence>
<dbReference type="InterPro" id="IPR008949">
    <property type="entry name" value="Isoprenoid_synthase_dom_sf"/>
</dbReference>
<protein>
    <submittedName>
        <fullName evidence="9">Uncharacterized protein</fullName>
    </submittedName>
</protein>
<dbReference type="FunFam" id="1.50.10.130:FF:000002">
    <property type="entry name" value="Ent-copalyl diphosphate synthase, chloroplastic"/>
    <property type="match status" value="1"/>
</dbReference>
<dbReference type="GO" id="GO:0010597">
    <property type="term" value="P:green leaf volatile biosynthetic process"/>
    <property type="evidence" value="ECO:0007669"/>
    <property type="project" value="UniProtKB-ARBA"/>
</dbReference>
<dbReference type="EMBL" id="BSEH01000929">
    <property type="protein sequence ID" value="GLJ59439.1"/>
    <property type="molecule type" value="Genomic_DNA"/>
</dbReference>
<evidence type="ECO:0000256" key="5">
    <source>
        <dbReference type="ARBA" id="ARBA00023239"/>
    </source>
</evidence>
<comment type="similarity">
    <text evidence="6">Belongs to the terpene synthase family. Tpsa subfamily.</text>
</comment>
<evidence type="ECO:0000259" key="7">
    <source>
        <dbReference type="Pfam" id="PF01397"/>
    </source>
</evidence>
<dbReference type="EMBL" id="BSEH01000925">
    <property type="protein sequence ID" value="GLJ59435.1"/>
    <property type="molecule type" value="Genomic_DNA"/>
</dbReference>
<feature type="domain" description="Terpene synthase metal-binding" evidence="8">
    <location>
        <begin position="314"/>
        <end position="540"/>
    </location>
</feature>
<dbReference type="Gene3D" id="1.50.10.130">
    <property type="entry name" value="Terpene synthase, N-terminal domain"/>
    <property type="match status" value="1"/>
</dbReference>
<dbReference type="InterPro" id="IPR034741">
    <property type="entry name" value="Terpene_cyclase-like_1_C"/>
</dbReference>
<dbReference type="InterPro" id="IPR050148">
    <property type="entry name" value="Terpene_synthase-like"/>
</dbReference>
<dbReference type="Gene3D" id="1.10.600.10">
    <property type="entry name" value="Farnesyl Diphosphate Synthase"/>
    <property type="match status" value="1"/>
</dbReference>
<dbReference type="SFLD" id="SFLDG01014">
    <property type="entry name" value="Terpene_Cyclase_Like_1_N-term"/>
    <property type="match status" value="1"/>
</dbReference>
<dbReference type="AlphaFoldDB" id="A0AAD3NP96"/>
<evidence type="ECO:0000256" key="4">
    <source>
        <dbReference type="ARBA" id="ARBA00022842"/>
    </source>
</evidence>
<dbReference type="GO" id="GO:0016102">
    <property type="term" value="P:diterpenoid biosynthetic process"/>
    <property type="evidence" value="ECO:0007669"/>
    <property type="project" value="InterPro"/>
</dbReference>
<evidence type="ECO:0000256" key="3">
    <source>
        <dbReference type="ARBA" id="ARBA00022723"/>
    </source>
</evidence>
<dbReference type="GO" id="GO:0000287">
    <property type="term" value="F:magnesium ion binding"/>
    <property type="evidence" value="ECO:0007669"/>
    <property type="project" value="InterPro"/>
</dbReference>
<keyword evidence="5" id="KW-0456">Lyase</keyword>
<feature type="domain" description="Terpene synthase N-terminal" evidence="7">
    <location>
        <begin position="41"/>
        <end position="237"/>
    </location>
</feature>
<dbReference type="InterPro" id="IPR001906">
    <property type="entry name" value="Terpene_synth_N"/>
</dbReference>
<dbReference type="CDD" id="cd00684">
    <property type="entry name" value="Terpene_cyclase_plant_C1"/>
    <property type="match status" value="1"/>
</dbReference>
<dbReference type="InterPro" id="IPR008930">
    <property type="entry name" value="Terpenoid_cyclase/PrenylTrfase"/>
</dbReference>
<dbReference type="Proteomes" id="UP001234787">
    <property type="component" value="Unassembled WGS sequence"/>
</dbReference>